<evidence type="ECO:0000313" key="2">
    <source>
        <dbReference type="EMBL" id="CAG6781857.1"/>
    </source>
</evidence>
<feature type="region of interest" description="Disordered" evidence="1">
    <location>
        <begin position="161"/>
        <end position="229"/>
    </location>
</feature>
<feature type="compositionally biased region" description="Basic and acidic residues" evidence="1">
    <location>
        <begin position="36"/>
        <end position="52"/>
    </location>
</feature>
<feature type="compositionally biased region" description="Basic residues" evidence="1">
    <location>
        <begin position="402"/>
        <end position="413"/>
    </location>
</feature>
<accession>A0A8D9F9H1</accession>
<reference evidence="2" key="1">
    <citation type="submission" date="2021-05" db="EMBL/GenBank/DDBJ databases">
        <authorList>
            <person name="Alioto T."/>
            <person name="Alioto T."/>
            <person name="Gomez Garrido J."/>
        </authorList>
    </citation>
    <scope>NUCLEOTIDE SEQUENCE</scope>
</reference>
<feature type="compositionally biased region" description="Basic and acidic residues" evidence="1">
    <location>
        <begin position="61"/>
        <end position="85"/>
    </location>
</feature>
<feature type="region of interest" description="Disordered" evidence="1">
    <location>
        <begin position="246"/>
        <end position="421"/>
    </location>
</feature>
<dbReference type="AlphaFoldDB" id="A0A8D9F9H1"/>
<proteinExistence type="predicted"/>
<feature type="compositionally biased region" description="Acidic residues" evidence="1">
    <location>
        <begin position="371"/>
        <end position="383"/>
    </location>
</feature>
<feature type="compositionally biased region" description="Basic and acidic residues" evidence="1">
    <location>
        <begin position="136"/>
        <end position="147"/>
    </location>
</feature>
<feature type="region of interest" description="Disordered" evidence="1">
    <location>
        <begin position="122"/>
        <end position="147"/>
    </location>
</feature>
<dbReference type="EMBL" id="HBUF01624881">
    <property type="protein sequence ID" value="CAG6781857.1"/>
    <property type="molecule type" value="Transcribed_RNA"/>
</dbReference>
<organism evidence="2">
    <name type="scientific">Cacopsylla melanoneura</name>
    <dbReference type="NCBI Taxonomy" id="428564"/>
    <lineage>
        <taxon>Eukaryota</taxon>
        <taxon>Metazoa</taxon>
        <taxon>Ecdysozoa</taxon>
        <taxon>Arthropoda</taxon>
        <taxon>Hexapoda</taxon>
        <taxon>Insecta</taxon>
        <taxon>Pterygota</taxon>
        <taxon>Neoptera</taxon>
        <taxon>Paraneoptera</taxon>
        <taxon>Hemiptera</taxon>
        <taxon>Sternorrhyncha</taxon>
        <taxon>Psylloidea</taxon>
        <taxon>Psyllidae</taxon>
        <taxon>Psyllinae</taxon>
        <taxon>Cacopsylla</taxon>
    </lineage>
</organism>
<feature type="compositionally biased region" description="Basic and acidic residues" evidence="1">
    <location>
        <begin position="283"/>
        <end position="295"/>
    </location>
</feature>
<name>A0A8D9F9H1_9HEMI</name>
<feature type="compositionally biased region" description="Acidic residues" evidence="1">
    <location>
        <begin position="296"/>
        <end position="307"/>
    </location>
</feature>
<feature type="compositionally biased region" description="Basic and acidic residues" evidence="1">
    <location>
        <begin position="172"/>
        <end position="182"/>
    </location>
</feature>
<evidence type="ECO:0000256" key="1">
    <source>
        <dbReference type="SAM" id="MobiDB-lite"/>
    </source>
</evidence>
<sequence length="484" mass="54337">MSTQAEKDVLQKIVEGMDISDEELEFQDAVDVNSSDSREASKKEEDSQKEEVTGTLEMEVTEEKDGVESSSKNKETEASSEKLGDIVESDEGSVKTTELPKHKPTIKVRNDIIDEIFETETNKTVLENTRSRRKKSNESEEASKYMEEETIENIQTLLDTGSEVQKAVSSKKSKEDGEKSETDEVNEPSVFISINSKEDSERFLAEEDGIQNPLESSGPTKPTTTAAIAQDIPQVMLDQLDLKKFPNLKINEKGTTQSTPIAKPDLKKNNTNLLEAIKKRMQLRKEKQKESKIDKDESESEEEEEGEEKQLGDTPRRGRGRPRKYPPTTPGTEVKATPKSKVETKSKTTEGVQSSKKAPPVKSKPEIKTETEDEEEEEEDMETEQPGGEDQVEIDASQDTKKKGKLRWRKKKVPAGGKDQEEKIVLQPGVVQLKRLQKDTNKKNRKKEARKERLQSTLCTGLDNINFSISGGGGDDYDFATDFK</sequence>
<feature type="region of interest" description="Disordered" evidence="1">
    <location>
        <begin position="16"/>
        <end position="106"/>
    </location>
</feature>
<feature type="compositionally biased region" description="Polar residues" evidence="1">
    <location>
        <begin position="213"/>
        <end position="227"/>
    </location>
</feature>
<feature type="compositionally biased region" description="Basic and acidic residues" evidence="1">
    <location>
        <begin position="196"/>
        <end position="205"/>
    </location>
</feature>
<feature type="compositionally biased region" description="Acidic residues" evidence="1">
    <location>
        <begin position="18"/>
        <end position="28"/>
    </location>
</feature>
<dbReference type="EMBL" id="HBUF01624880">
    <property type="protein sequence ID" value="CAG6781855.1"/>
    <property type="molecule type" value="Transcribed_RNA"/>
</dbReference>
<protein>
    <submittedName>
        <fullName evidence="2">Uncharacterized protein</fullName>
    </submittedName>
</protein>